<proteinExistence type="predicted"/>
<evidence type="ECO:0000313" key="5">
    <source>
        <dbReference type="Proteomes" id="UP000095765"/>
    </source>
</evidence>
<evidence type="ECO:0000259" key="3">
    <source>
        <dbReference type="Pfam" id="PF14088"/>
    </source>
</evidence>
<reference evidence="4 5" key="1">
    <citation type="submission" date="2015-09" db="EMBL/GenBank/DDBJ databases">
        <authorList>
            <consortium name="Pathogen Informatics"/>
        </authorList>
    </citation>
    <scope>NUCLEOTIDE SEQUENCE [LARGE SCALE GENOMIC DNA]</scope>
    <source>
        <strain evidence="4 5">2789STDY5834939</strain>
    </source>
</reference>
<dbReference type="OrthoDB" id="9798761at2"/>
<dbReference type="EMBL" id="CZBE01000011">
    <property type="protein sequence ID" value="CUP73936.1"/>
    <property type="molecule type" value="Genomic_DNA"/>
</dbReference>
<dbReference type="PANTHER" id="PTHR35149:SF2">
    <property type="entry name" value="DUF262 DOMAIN-CONTAINING PROTEIN"/>
    <property type="match status" value="1"/>
</dbReference>
<dbReference type="Pfam" id="PF14088">
    <property type="entry name" value="DUF4268"/>
    <property type="match status" value="1"/>
</dbReference>
<dbReference type="Pfam" id="PF07510">
    <property type="entry name" value="GmrSD_C"/>
    <property type="match status" value="1"/>
</dbReference>
<evidence type="ECO:0000259" key="1">
    <source>
        <dbReference type="Pfam" id="PF03235"/>
    </source>
</evidence>
<protein>
    <submittedName>
        <fullName evidence="4">Uncharacterized conserved protein</fullName>
    </submittedName>
</protein>
<organism evidence="4 5">
    <name type="scientific">Anaerotruncus colihominis</name>
    <dbReference type="NCBI Taxonomy" id="169435"/>
    <lineage>
        <taxon>Bacteria</taxon>
        <taxon>Bacillati</taxon>
        <taxon>Bacillota</taxon>
        <taxon>Clostridia</taxon>
        <taxon>Eubacteriales</taxon>
        <taxon>Oscillospiraceae</taxon>
        <taxon>Anaerotruncus</taxon>
    </lineage>
</organism>
<feature type="domain" description="GmrSD restriction endonucleases C-terminal" evidence="2">
    <location>
        <begin position="415"/>
        <end position="556"/>
    </location>
</feature>
<feature type="domain" description="GmrSD restriction endonucleases N-terminal" evidence="1">
    <location>
        <begin position="17"/>
        <end position="219"/>
    </location>
</feature>
<accession>A0A174QQA1</accession>
<feature type="domain" description="DUF4268" evidence="3">
    <location>
        <begin position="709"/>
        <end position="847"/>
    </location>
</feature>
<dbReference type="InterPro" id="IPR004919">
    <property type="entry name" value="GmrSD_N"/>
</dbReference>
<dbReference type="PANTHER" id="PTHR35149">
    <property type="entry name" value="SLL5132 PROTEIN"/>
    <property type="match status" value="1"/>
</dbReference>
<dbReference type="RefSeq" id="WP_055245020.1">
    <property type="nucleotide sequence ID" value="NZ_CZBE01000011.1"/>
</dbReference>
<dbReference type="InterPro" id="IPR011089">
    <property type="entry name" value="GmrSD_C"/>
</dbReference>
<dbReference type="Proteomes" id="UP000095765">
    <property type="component" value="Unassembled WGS sequence"/>
</dbReference>
<dbReference type="InterPro" id="IPR025364">
    <property type="entry name" value="DUF4268"/>
</dbReference>
<evidence type="ECO:0000313" key="4">
    <source>
        <dbReference type="EMBL" id="CUP73936.1"/>
    </source>
</evidence>
<dbReference type="Pfam" id="PF03235">
    <property type="entry name" value="GmrSD_N"/>
    <property type="match status" value="1"/>
</dbReference>
<sequence length="1007" mass="115468">MKGSETKMTAFMEGAGKRYIIPVYQRKYDWKLENCRQLYEDLKKVVRIGRSSHFFGSIVSSVVPNGSKIEYHIIDGQQRLTTVSLLLLAICNLVAAGKLTPGEARLDEQIRHRFLTDPWAGEDDRIKLRPVKSDREALARLYGPEEDYDHSSNLTLNYLFFREVLQKEEVPLDELYAAIGKLEIISITLDSGDNAQLIFESLNSTGLALSEGDKIRNYILMGLPPKVQSEYYDKYWGKIERLTRNQVSAFIRDYLSIKQQVTPNVNAVYPAFKKYAEGVQLPVETLLEELLKYARLFEKLLTCKSGLGDKRLDDCLYRMARLEITVTRPFLMEVLRLNQDGYQGKTLSPEDVRDVFELTENYLFRRHVCDVPTNALNKIFLTLNREILRYDNTVGGYVDKCAYALRAKRESGRFPDDREFADALSARQVYQMRGRYKAYLFERFENHGTVETKDVYTHLDNGEYSIEHIMPQHLTPVWAEELGPNAQEIHEIWLHRLANLTLTGYNPDLSNKSFREKRDAEKGGYRSSGLRMNQKIAQKDAWGLAELEERSREMVQQALQIWPCPETGFKPAEQAFDSCTLDDEDVELTGREIVRYSLMNQEQPVTSWTDMVEHVVKFLHQRDNSVLTALVYDSQTTDLSGYVSSSEDGLRSAMKIDDHIYLEKNTSTAMKLSILRRLFALYHVDAMELVFYLRAADGEKAAESSRFALRRRYWEYAVPEIQKQHLHRGTYGNVNPTTSNTLSGFFGISGFSIQCIANFDGARVDFYLGSSDAEKNKAAFDLLHSHREEIESELGVGLIWERADQYKASWLSYAMDGVSIGNEADWAAMAKFHAEWSDAICNAVLPYLQSGSELDQRLSEVAGVLREWVVQWADVKADLARCNRTLTRFTTEQMSAIFPDLPGALSGWGTENHYFYEIVNRAGDKVHIQLALSAQNGTEDFLALCDRISTLPFIRPRKDGWKWWTIFRTDSVDIGDLAEKNTVFAQLDRCMTQVKAFEEQLKQALAR</sequence>
<name>A0A174QQA1_9FIRM</name>
<dbReference type="AlphaFoldDB" id="A0A174QQA1"/>
<evidence type="ECO:0000259" key="2">
    <source>
        <dbReference type="Pfam" id="PF07510"/>
    </source>
</evidence>
<gene>
    <name evidence="4" type="ORF">ERS852551_01774</name>
</gene>